<reference evidence="1" key="2">
    <citation type="journal article" date="2015" name="Fish Shellfish Immunol.">
        <title>Early steps in the European eel (Anguilla anguilla)-Vibrio vulnificus interaction in the gills: Role of the RtxA13 toxin.</title>
        <authorList>
            <person name="Callol A."/>
            <person name="Pajuelo D."/>
            <person name="Ebbesson L."/>
            <person name="Teles M."/>
            <person name="MacKenzie S."/>
            <person name="Amaro C."/>
        </authorList>
    </citation>
    <scope>NUCLEOTIDE SEQUENCE</scope>
</reference>
<name>A0A0E9VGZ6_ANGAN</name>
<dbReference type="EMBL" id="GBXM01032089">
    <property type="protein sequence ID" value="JAH76488.1"/>
    <property type="molecule type" value="Transcribed_RNA"/>
</dbReference>
<proteinExistence type="predicted"/>
<reference evidence="1" key="1">
    <citation type="submission" date="2014-11" db="EMBL/GenBank/DDBJ databases">
        <authorList>
            <person name="Amaro Gonzalez C."/>
        </authorList>
    </citation>
    <scope>NUCLEOTIDE SEQUENCE</scope>
</reference>
<organism evidence="1">
    <name type="scientific">Anguilla anguilla</name>
    <name type="common">European freshwater eel</name>
    <name type="synonym">Muraena anguilla</name>
    <dbReference type="NCBI Taxonomy" id="7936"/>
    <lineage>
        <taxon>Eukaryota</taxon>
        <taxon>Metazoa</taxon>
        <taxon>Chordata</taxon>
        <taxon>Craniata</taxon>
        <taxon>Vertebrata</taxon>
        <taxon>Euteleostomi</taxon>
        <taxon>Actinopterygii</taxon>
        <taxon>Neopterygii</taxon>
        <taxon>Teleostei</taxon>
        <taxon>Anguilliformes</taxon>
        <taxon>Anguillidae</taxon>
        <taxon>Anguilla</taxon>
    </lineage>
</organism>
<accession>A0A0E9VGZ6</accession>
<dbReference type="AlphaFoldDB" id="A0A0E9VGZ6"/>
<protein>
    <submittedName>
        <fullName evidence="1">Uncharacterized protein</fullName>
    </submittedName>
</protein>
<evidence type="ECO:0000313" key="1">
    <source>
        <dbReference type="EMBL" id="JAH76488.1"/>
    </source>
</evidence>
<sequence>MLVCVLHGPLKGTKFLIWVRILKGLRTSALNKLIVLVFGSLFVAVPDWLW</sequence>